<name>A0A388JQC2_CHABU</name>
<comment type="caution">
    <text evidence="1">The sequence shown here is derived from an EMBL/GenBank/DDBJ whole genome shotgun (WGS) entry which is preliminary data.</text>
</comment>
<gene>
    <name evidence="1" type="ORF">CBR_g334</name>
</gene>
<protein>
    <submittedName>
        <fullName evidence="1">Uncharacterized protein</fullName>
    </submittedName>
</protein>
<accession>A0A388JQC2</accession>
<keyword evidence="2" id="KW-1185">Reference proteome</keyword>
<dbReference type="Proteomes" id="UP000265515">
    <property type="component" value="Unassembled WGS sequence"/>
</dbReference>
<reference evidence="1 2" key="1">
    <citation type="journal article" date="2018" name="Cell">
        <title>The Chara Genome: Secondary Complexity and Implications for Plant Terrestrialization.</title>
        <authorList>
            <person name="Nishiyama T."/>
            <person name="Sakayama H."/>
            <person name="Vries J.D."/>
            <person name="Buschmann H."/>
            <person name="Saint-Marcoux D."/>
            <person name="Ullrich K.K."/>
            <person name="Haas F.B."/>
            <person name="Vanderstraeten L."/>
            <person name="Becker D."/>
            <person name="Lang D."/>
            <person name="Vosolsobe S."/>
            <person name="Rombauts S."/>
            <person name="Wilhelmsson P.K.I."/>
            <person name="Janitza P."/>
            <person name="Kern R."/>
            <person name="Heyl A."/>
            <person name="Rumpler F."/>
            <person name="Villalobos L.I.A.C."/>
            <person name="Clay J.M."/>
            <person name="Skokan R."/>
            <person name="Toyoda A."/>
            <person name="Suzuki Y."/>
            <person name="Kagoshima H."/>
            <person name="Schijlen E."/>
            <person name="Tajeshwar N."/>
            <person name="Catarino B."/>
            <person name="Hetherington A.J."/>
            <person name="Saltykova A."/>
            <person name="Bonnot C."/>
            <person name="Breuninger H."/>
            <person name="Symeonidi A."/>
            <person name="Radhakrishnan G.V."/>
            <person name="Van Nieuwerburgh F."/>
            <person name="Deforce D."/>
            <person name="Chang C."/>
            <person name="Karol K.G."/>
            <person name="Hedrich R."/>
            <person name="Ulvskov P."/>
            <person name="Glockner G."/>
            <person name="Delwiche C.F."/>
            <person name="Petrasek J."/>
            <person name="Van de Peer Y."/>
            <person name="Friml J."/>
            <person name="Beilby M."/>
            <person name="Dolan L."/>
            <person name="Kohara Y."/>
            <person name="Sugano S."/>
            <person name="Fujiyama A."/>
            <person name="Delaux P.-M."/>
            <person name="Quint M."/>
            <person name="TheiBen G."/>
            <person name="Hagemann M."/>
            <person name="Harholt J."/>
            <person name="Dunand C."/>
            <person name="Zachgo S."/>
            <person name="Langdale J."/>
            <person name="Maumus F."/>
            <person name="Straeten D.V.D."/>
            <person name="Gould S.B."/>
            <person name="Rensing S.A."/>
        </authorList>
    </citation>
    <scope>NUCLEOTIDE SEQUENCE [LARGE SCALE GENOMIC DNA]</scope>
    <source>
        <strain evidence="1 2">S276</strain>
    </source>
</reference>
<dbReference type="AlphaFoldDB" id="A0A388JQC2"/>
<evidence type="ECO:0000313" key="2">
    <source>
        <dbReference type="Proteomes" id="UP000265515"/>
    </source>
</evidence>
<organism evidence="1 2">
    <name type="scientific">Chara braunii</name>
    <name type="common">Braun's stonewort</name>
    <dbReference type="NCBI Taxonomy" id="69332"/>
    <lineage>
        <taxon>Eukaryota</taxon>
        <taxon>Viridiplantae</taxon>
        <taxon>Streptophyta</taxon>
        <taxon>Charophyceae</taxon>
        <taxon>Charales</taxon>
        <taxon>Characeae</taxon>
        <taxon>Chara</taxon>
    </lineage>
</organism>
<evidence type="ECO:0000313" key="1">
    <source>
        <dbReference type="EMBL" id="GBG60004.1"/>
    </source>
</evidence>
<sequence>MVGVARRWGPSPLDLRYSFDAHMDVRLSSGEELDRPQSVQVKRRNELGFIKLTRLVEISTNLRLIRCQWRGSGYVMPWEDDEEEAKEVIPPPRDEGVRPADRVIEAQRGAGRGVRGTQVVQAVMVEDGRGESLHLPLVLCIGMMRVPQQHRLLPRRERLSPHRQRLLPRLQRLVNASTQATATFTEVGGTSAEVGGASAQFGVSFSDDIFGTSLGLPPTPAGERGSGGVDVEATPISQILRERMRETGDHGAGHRTTEDAKVECSPEVGWEAGDRPASAVQSIYTRALSGGN</sequence>
<proteinExistence type="predicted"/>
<dbReference type="EMBL" id="BFEA01000008">
    <property type="protein sequence ID" value="GBG60004.1"/>
    <property type="molecule type" value="Genomic_DNA"/>
</dbReference>
<dbReference type="Gramene" id="GBG60004">
    <property type="protein sequence ID" value="GBG60004"/>
    <property type="gene ID" value="CBR_g334"/>
</dbReference>